<dbReference type="GO" id="GO:0009166">
    <property type="term" value="P:nucleotide catabolic process"/>
    <property type="evidence" value="ECO:0007669"/>
    <property type="project" value="InterPro"/>
</dbReference>
<protein>
    <submittedName>
        <fullName evidence="3">Serine/threonine protein phosphatase</fullName>
    </submittedName>
</protein>
<dbReference type="Pfam" id="PF00149">
    <property type="entry name" value="Metallophos"/>
    <property type="match status" value="1"/>
</dbReference>
<feature type="chain" id="PRO_5009190380" evidence="1">
    <location>
        <begin position="31"/>
        <end position="453"/>
    </location>
</feature>
<dbReference type="InterPro" id="IPR006179">
    <property type="entry name" value="5_nucleotidase/apyrase"/>
</dbReference>
<name>A0A1E5XPV6_9HYPH</name>
<organism evidence="3 4">
    <name type="scientific">Devosia insulae DS-56</name>
    <dbReference type="NCBI Taxonomy" id="1116389"/>
    <lineage>
        <taxon>Bacteria</taxon>
        <taxon>Pseudomonadati</taxon>
        <taxon>Pseudomonadota</taxon>
        <taxon>Alphaproteobacteria</taxon>
        <taxon>Hyphomicrobiales</taxon>
        <taxon>Devosiaceae</taxon>
        <taxon>Devosia</taxon>
    </lineage>
</organism>
<dbReference type="Gene3D" id="3.60.21.10">
    <property type="match status" value="1"/>
</dbReference>
<proteinExistence type="predicted"/>
<keyword evidence="4" id="KW-1185">Reference proteome</keyword>
<dbReference type="SUPFAM" id="SSF56300">
    <property type="entry name" value="Metallo-dependent phosphatases"/>
    <property type="match status" value="1"/>
</dbReference>
<keyword evidence="1" id="KW-0732">Signal</keyword>
<dbReference type="GO" id="GO:0016787">
    <property type="term" value="F:hydrolase activity"/>
    <property type="evidence" value="ECO:0007669"/>
    <property type="project" value="InterPro"/>
</dbReference>
<dbReference type="InterPro" id="IPR004843">
    <property type="entry name" value="Calcineurin-like_PHP"/>
</dbReference>
<evidence type="ECO:0000256" key="1">
    <source>
        <dbReference type="SAM" id="SignalP"/>
    </source>
</evidence>
<evidence type="ECO:0000259" key="2">
    <source>
        <dbReference type="Pfam" id="PF00149"/>
    </source>
</evidence>
<comment type="caution">
    <text evidence="3">The sequence shown here is derived from an EMBL/GenBank/DDBJ whole genome shotgun (WGS) entry which is preliminary data.</text>
</comment>
<dbReference type="PANTHER" id="PTHR11575:SF24">
    <property type="entry name" value="5'-NUCLEOTIDASE"/>
    <property type="match status" value="1"/>
</dbReference>
<accession>A0A1E5XPV6</accession>
<gene>
    <name evidence="3" type="ORF">VW23_020380</name>
</gene>
<evidence type="ECO:0000313" key="3">
    <source>
        <dbReference type="EMBL" id="OEO30601.1"/>
    </source>
</evidence>
<dbReference type="OrthoDB" id="185653at2"/>
<feature type="domain" description="Calcineurin-like phosphoesterase" evidence="2">
    <location>
        <begin position="37"/>
        <end position="236"/>
    </location>
</feature>
<dbReference type="InterPro" id="IPR029052">
    <property type="entry name" value="Metallo-depent_PP-like"/>
</dbReference>
<dbReference type="InterPro" id="IPR006311">
    <property type="entry name" value="TAT_signal"/>
</dbReference>
<dbReference type="Proteomes" id="UP000095463">
    <property type="component" value="Unassembled WGS sequence"/>
</dbReference>
<evidence type="ECO:0000313" key="4">
    <source>
        <dbReference type="Proteomes" id="UP000095463"/>
    </source>
</evidence>
<dbReference type="AlphaFoldDB" id="A0A1E5XPV6"/>
<dbReference type="EMBL" id="LAJE02000196">
    <property type="protein sequence ID" value="OEO30601.1"/>
    <property type="molecule type" value="Genomic_DNA"/>
</dbReference>
<sequence length="453" mass="47627">MPFASLSRRHLLQLLGSAAALPLLPASAFAQSAPAARLIILSDLHSAYERSAQLLAAVAAEIAASPAPAAILINGDVFELGNVVATRSAAAVDWKLLEKLSRLAPTVLNIGNHEPDLINDLAQLIARARRAGLTVVSNIIDKRTGALYTQPGFQLDLGPVPVALVGIATAAINTYPKATRDQLGIPDPVEWATANLESNLPAGSLHVVLSHAGVVADRGILPLLSDGSLLVGGHDHLVLEHAEGKTRYVHTGSWSSLITVVDIGADRALSLRQLQIDRNGGADEELTALIGATFAEHLTAEELAIVGISEKAQTLGESARFAATAQAAAGAGDVGFIGHTTFGTGLPSGEVTKYAFDSVVRFDGKLMRAEVDRPTLDALLARCNQDGDIPLSARTGDFLYAAPLELADKPSYTIVCNDWSATNQKSYFGREDLAFTEIPDLKVKATVIEALNA</sequence>
<dbReference type="RefSeq" id="WP_069910177.1">
    <property type="nucleotide sequence ID" value="NZ_LAJE02000196.1"/>
</dbReference>
<reference evidence="3 4" key="1">
    <citation type="journal article" date="2015" name="Genome Announc.">
        <title>Genome Assemblies of Three Soil-Associated Devosia species: D. insulae, D. limi, and D. soli.</title>
        <authorList>
            <person name="Hassan Y.I."/>
            <person name="Lepp D."/>
            <person name="Zhou T."/>
        </authorList>
    </citation>
    <scope>NUCLEOTIDE SEQUENCE [LARGE SCALE GENOMIC DNA]</scope>
    <source>
        <strain evidence="3 4">DS-56</strain>
    </source>
</reference>
<feature type="signal peptide" evidence="1">
    <location>
        <begin position="1"/>
        <end position="30"/>
    </location>
</feature>
<dbReference type="PROSITE" id="PS51318">
    <property type="entry name" value="TAT"/>
    <property type="match status" value="1"/>
</dbReference>
<dbReference type="PANTHER" id="PTHR11575">
    <property type="entry name" value="5'-NUCLEOTIDASE-RELATED"/>
    <property type="match status" value="1"/>
</dbReference>